<reference evidence="8" key="1">
    <citation type="journal article" date="2013" name="Science">
        <title>Comparative analysis of bat genomes provides insight into the evolution of flight and immunity.</title>
        <authorList>
            <person name="Zhang G."/>
            <person name="Cowled C."/>
            <person name="Shi Z."/>
            <person name="Huang Z."/>
            <person name="Bishop-Lilly K.A."/>
            <person name="Fang X."/>
            <person name="Wynne J.W."/>
            <person name="Xiong Z."/>
            <person name="Baker M.L."/>
            <person name="Zhao W."/>
            <person name="Tachedjian M."/>
            <person name="Zhu Y."/>
            <person name="Zhou P."/>
            <person name="Jiang X."/>
            <person name="Ng J."/>
            <person name="Yang L."/>
            <person name="Wu L."/>
            <person name="Xiao J."/>
            <person name="Feng Y."/>
            <person name="Chen Y."/>
            <person name="Sun X."/>
            <person name="Zhang Y."/>
            <person name="Marsh G.A."/>
            <person name="Crameri G."/>
            <person name="Broder C.C."/>
            <person name="Frey K.G."/>
            <person name="Wang L.F."/>
            <person name="Wang J."/>
        </authorList>
    </citation>
    <scope>NUCLEOTIDE SEQUENCE [LARGE SCALE GENOMIC DNA]</scope>
</reference>
<feature type="transmembrane region" description="Helical" evidence="5">
    <location>
        <begin position="115"/>
        <end position="138"/>
    </location>
</feature>
<comment type="caution">
    <text evidence="4">Lacks conserved residue(s) required for the propagation of feature annotation.</text>
</comment>
<keyword evidence="8" id="KW-1185">Reference proteome</keyword>
<feature type="disulfide bond" evidence="4">
    <location>
        <begin position="79"/>
        <end position="88"/>
    </location>
</feature>
<dbReference type="FunFam" id="2.10.25.10:FF:000372">
    <property type="entry name" value="protein crumbs homolog 2"/>
    <property type="match status" value="1"/>
</dbReference>
<dbReference type="InterPro" id="IPR051022">
    <property type="entry name" value="Notch_Cell-Fate_Det"/>
</dbReference>
<dbReference type="SUPFAM" id="SSF57196">
    <property type="entry name" value="EGF/Laminin"/>
    <property type="match status" value="1"/>
</dbReference>
<evidence type="ECO:0000256" key="3">
    <source>
        <dbReference type="ARBA" id="ARBA00023157"/>
    </source>
</evidence>
<evidence type="ECO:0000256" key="1">
    <source>
        <dbReference type="ARBA" id="ARBA00022536"/>
    </source>
</evidence>
<evidence type="ECO:0000256" key="4">
    <source>
        <dbReference type="PROSITE-ProRule" id="PRU00076"/>
    </source>
</evidence>
<keyword evidence="5" id="KW-1133">Transmembrane helix</keyword>
<evidence type="ECO:0000259" key="6">
    <source>
        <dbReference type="PROSITE" id="PS50026"/>
    </source>
</evidence>
<dbReference type="PROSITE" id="PS00022">
    <property type="entry name" value="EGF_1"/>
    <property type="match status" value="1"/>
</dbReference>
<evidence type="ECO:0000256" key="5">
    <source>
        <dbReference type="SAM" id="Phobius"/>
    </source>
</evidence>
<dbReference type="Gene3D" id="2.10.25.10">
    <property type="entry name" value="Laminin"/>
    <property type="match status" value="1"/>
</dbReference>
<dbReference type="PANTHER" id="PTHR24049">
    <property type="entry name" value="CRUMBS FAMILY MEMBER"/>
    <property type="match status" value="1"/>
</dbReference>
<name>L5K6M7_PTEAL</name>
<dbReference type="InParanoid" id="L5K6M7"/>
<keyword evidence="1 4" id="KW-0245">EGF-like domain</keyword>
<dbReference type="InterPro" id="IPR000742">
    <property type="entry name" value="EGF"/>
</dbReference>
<organism evidence="7 8">
    <name type="scientific">Pteropus alecto</name>
    <name type="common">Black flying fox</name>
    <dbReference type="NCBI Taxonomy" id="9402"/>
    <lineage>
        <taxon>Eukaryota</taxon>
        <taxon>Metazoa</taxon>
        <taxon>Chordata</taxon>
        <taxon>Craniata</taxon>
        <taxon>Vertebrata</taxon>
        <taxon>Euteleostomi</taxon>
        <taxon>Mammalia</taxon>
        <taxon>Eutheria</taxon>
        <taxon>Laurasiatheria</taxon>
        <taxon>Chiroptera</taxon>
        <taxon>Yinpterochiroptera</taxon>
        <taxon>Pteropodoidea</taxon>
        <taxon>Pteropodidae</taxon>
        <taxon>Pteropodinae</taxon>
        <taxon>Pteropus</taxon>
    </lineage>
</organism>
<sequence>MPPPVQPLCSLPRLPVLPEECSLNLTCLNGIPCDGGPRGANCSCQEGSAGERCQISCDANPCLNGGTCRAAGGVYECICSTRFSGQFCEVASEASLSHLLQKGLPLPLPFPLLEVAVPAACACLLLLLLGLLSGILAARKRRQSEGTYSPSQQEVAGARMEMDSVLKVPPEERLI</sequence>
<dbReference type="STRING" id="9402.L5K6M7"/>
<gene>
    <name evidence="7" type="ORF">PAL_GLEAN10012405</name>
</gene>
<proteinExistence type="predicted"/>
<evidence type="ECO:0000256" key="2">
    <source>
        <dbReference type="ARBA" id="ARBA00022737"/>
    </source>
</evidence>
<dbReference type="PROSITE" id="PS50026">
    <property type="entry name" value="EGF_3"/>
    <property type="match status" value="1"/>
</dbReference>
<dbReference type="Pfam" id="PF00008">
    <property type="entry name" value="EGF"/>
    <property type="match status" value="1"/>
</dbReference>
<dbReference type="Proteomes" id="UP000010552">
    <property type="component" value="Unassembled WGS sequence"/>
</dbReference>
<evidence type="ECO:0000313" key="7">
    <source>
        <dbReference type="EMBL" id="ELK07180.1"/>
    </source>
</evidence>
<dbReference type="AlphaFoldDB" id="L5K6M7"/>
<dbReference type="CDD" id="cd00054">
    <property type="entry name" value="EGF_CA"/>
    <property type="match status" value="1"/>
</dbReference>
<keyword evidence="5" id="KW-0472">Membrane</keyword>
<keyword evidence="2" id="KW-0677">Repeat</keyword>
<feature type="domain" description="EGF-like" evidence="6">
    <location>
        <begin position="54"/>
        <end position="89"/>
    </location>
</feature>
<dbReference type="SMART" id="SM00181">
    <property type="entry name" value="EGF"/>
    <property type="match status" value="2"/>
</dbReference>
<accession>L5K6M7</accession>
<keyword evidence="3 4" id="KW-1015">Disulfide bond</keyword>
<evidence type="ECO:0000313" key="8">
    <source>
        <dbReference type="Proteomes" id="UP000010552"/>
    </source>
</evidence>
<keyword evidence="5" id="KW-0812">Transmembrane</keyword>
<protein>
    <submittedName>
        <fullName evidence="7">Crumbs like protein 2</fullName>
    </submittedName>
</protein>
<dbReference type="EMBL" id="KB030979">
    <property type="protein sequence ID" value="ELK07180.1"/>
    <property type="molecule type" value="Genomic_DNA"/>
</dbReference>